<dbReference type="RefSeq" id="WP_358141353.1">
    <property type="nucleotide sequence ID" value="NZ_JBFALK010000032.1"/>
</dbReference>
<dbReference type="Proteomes" id="UP001551675">
    <property type="component" value="Unassembled WGS sequence"/>
</dbReference>
<gene>
    <name evidence="1" type="ORF">AB0I59_38770</name>
</gene>
<organism evidence="1 2">
    <name type="scientific">Microtetraspora glauca</name>
    <dbReference type="NCBI Taxonomy" id="1996"/>
    <lineage>
        <taxon>Bacteria</taxon>
        <taxon>Bacillati</taxon>
        <taxon>Actinomycetota</taxon>
        <taxon>Actinomycetes</taxon>
        <taxon>Streptosporangiales</taxon>
        <taxon>Streptosporangiaceae</taxon>
        <taxon>Microtetraspora</taxon>
    </lineage>
</organism>
<comment type="caution">
    <text evidence="1">The sequence shown here is derived from an EMBL/GenBank/DDBJ whole genome shotgun (WGS) entry which is preliminary data.</text>
</comment>
<reference evidence="1 2" key="1">
    <citation type="submission" date="2024-06" db="EMBL/GenBank/DDBJ databases">
        <title>The Natural Products Discovery Center: Release of the First 8490 Sequenced Strains for Exploring Actinobacteria Biosynthetic Diversity.</title>
        <authorList>
            <person name="Kalkreuter E."/>
            <person name="Kautsar S.A."/>
            <person name="Yang D."/>
            <person name="Bader C.D."/>
            <person name="Teijaro C.N."/>
            <person name="Fluegel L."/>
            <person name="Davis C.M."/>
            <person name="Simpson J.R."/>
            <person name="Lauterbach L."/>
            <person name="Steele A.D."/>
            <person name="Gui C."/>
            <person name="Meng S."/>
            <person name="Li G."/>
            <person name="Viehrig K."/>
            <person name="Ye F."/>
            <person name="Su P."/>
            <person name="Kiefer A.F."/>
            <person name="Nichols A."/>
            <person name="Cepeda A.J."/>
            <person name="Yan W."/>
            <person name="Fan B."/>
            <person name="Jiang Y."/>
            <person name="Adhikari A."/>
            <person name="Zheng C.-J."/>
            <person name="Schuster L."/>
            <person name="Cowan T.M."/>
            <person name="Smanski M.J."/>
            <person name="Chevrette M.G."/>
            <person name="De Carvalho L.P.S."/>
            <person name="Shen B."/>
        </authorList>
    </citation>
    <scope>NUCLEOTIDE SEQUENCE [LARGE SCALE GENOMIC DNA]</scope>
    <source>
        <strain evidence="1 2">NPDC050100</strain>
    </source>
</reference>
<sequence>MKPPKPSSRMSRLTDVCALASVEALKRYVDEGTDKPVAPLAELLVELLISEPELSPHGHVLWYMLGLASATAILCEGS</sequence>
<keyword evidence="2" id="KW-1185">Reference proteome</keyword>
<name>A0ABV3GST5_MICGL</name>
<dbReference type="EMBL" id="JBFALK010000032">
    <property type="protein sequence ID" value="MEV0974572.1"/>
    <property type="molecule type" value="Genomic_DNA"/>
</dbReference>
<accession>A0ABV3GST5</accession>
<evidence type="ECO:0000313" key="2">
    <source>
        <dbReference type="Proteomes" id="UP001551675"/>
    </source>
</evidence>
<proteinExistence type="predicted"/>
<protein>
    <submittedName>
        <fullName evidence="1">Uncharacterized protein</fullName>
    </submittedName>
</protein>
<evidence type="ECO:0000313" key="1">
    <source>
        <dbReference type="EMBL" id="MEV0974572.1"/>
    </source>
</evidence>